<dbReference type="EMBL" id="CP022685">
    <property type="protein sequence ID" value="ATL31772.1"/>
    <property type="molecule type" value="Genomic_DNA"/>
</dbReference>
<feature type="domain" description="AB hydrolase-1" evidence="7">
    <location>
        <begin position="57"/>
        <end position="147"/>
    </location>
</feature>
<keyword evidence="3" id="KW-0285">Flavoprotein</keyword>
<keyword evidence="9" id="KW-1185">Reference proteome</keyword>
<dbReference type="PANTHER" id="PTHR47470:SF1">
    <property type="entry name" value="FAD-DEPENDENT OXIDOREDUCTASE 2 FAD BINDING DOMAIN-CONTAINING PROTEIN"/>
    <property type="match status" value="1"/>
</dbReference>
<dbReference type="AlphaFoldDB" id="A0A291QJL2"/>
<protein>
    <submittedName>
        <fullName evidence="8">Putative esterase/lipase</fullName>
    </submittedName>
</protein>
<evidence type="ECO:0000259" key="7">
    <source>
        <dbReference type="Pfam" id="PF00561"/>
    </source>
</evidence>
<evidence type="ECO:0000256" key="1">
    <source>
        <dbReference type="ARBA" id="ARBA00001974"/>
    </source>
</evidence>
<dbReference type="InterPro" id="IPR000073">
    <property type="entry name" value="AB_hydrolase_1"/>
</dbReference>
<evidence type="ECO:0000256" key="6">
    <source>
        <dbReference type="SAM" id="Phobius"/>
    </source>
</evidence>
<keyword evidence="6" id="KW-0812">Transmembrane</keyword>
<evidence type="ECO:0000256" key="2">
    <source>
        <dbReference type="ARBA" id="ARBA00010790"/>
    </source>
</evidence>
<dbReference type="InterPro" id="IPR052542">
    <property type="entry name" value="Cholesterol_Oxidase"/>
</dbReference>
<evidence type="ECO:0000313" key="8">
    <source>
        <dbReference type="EMBL" id="ATL31772.1"/>
    </source>
</evidence>
<gene>
    <name evidence="8" type="ORF">KY5_6754</name>
</gene>
<dbReference type="KEGG" id="sfk:KY5_6754"/>
<reference evidence="8 9" key="1">
    <citation type="submission" date="2017-08" db="EMBL/GenBank/DDBJ databases">
        <title>Complete Genome Sequence of Streptomyces formicae KY5, the formicamycin producer.</title>
        <authorList>
            <person name="Holmes N.A."/>
            <person name="Devine R."/>
            <person name="Qin Z."/>
            <person name="Seipke R.F."/>
            <person name="Wilkinson B."/>
            <person name="Hutchings M.I."/>
        </authorList>
    </citation>
    <scope>NUCLEOTIDE SEQUENCE [LARGE SCALE GENOMIC DNA]</scope>
    <source>
        <strain evidence="8 9">KY5</strain>
    </source>
</reference>
<dbReference type="Pfam" id="PF00561">
    <property type="entry name" value="Abhydrolase_1"/>
    <property type="match status" value="1"/>
</dbReference>
<dbReference type="InterPro" id="IPR029058">
    <property type="entry name" value="AB_hydrolase_fold"/>
</dbReference>
<keyword evidence="6" id="KW-1133">Transmembrane helix</keyword>
<dbReference type="Gene3D" id="3.40.50.1820">
    <property type="entry name" value="alpha/beta hydrolase"/>
    <property type="match status" value="1"/>
</dbReference>
<dbReference type="SUPFAM" id="SSF53474">
    <property type="entry name" value="alpha/beta-Hydrolases"/>
    <property type="match status" value="1"/>
</dbReference>
<evidence type="ECO:0000256" key="3">
    <source>
        <dbReference type="ARBA" id="ARBA00022630"/>
    </source>
</evidence>
<comment type="cofactor">
    <cofactor evidence="1">
        <name>FAD</name>
        <dbReference type="ChEBI" id="CHEBI:57692"/>
    </cofactor>
</comment>
<name>A0A291QJL2_9ACTN</name>
<accession>A0A291QJL2</accession>
<dbReference type="Proteomes" id="UP000221011">
    <property type="component" value="Chromosome"/>
</dbReference>
<evidence type="ECO:0000313" key="9">
    <source>
        <dbReference type="Proteomes" id="UP000221011"/>
    </source>
</evidence>
<sequence>MTTRRTTTRRPTPRRTATLRPLYARLDGATVEEIPFHAGDGTRIGLTRVSRGHQDRPAVLLLHGHTASSDMFVQPETRNLVEALLDEGYEPWLLDWRGSCRLPYNETGRRYTYDDVALYDIPAAVSYIRQRLDGRPLFAVAHCIGALSLSMSMTAGLVPGLAGVVAQGVFLTPKLAGRTSLKMTVAGELFRSRFDHIPVDFRKVGFRSRYTALFALASRGADCPDPTCQILCNSAWGVGASLYVHDNLSDATHDRLAELLGPAPLWILPHLRRVSLARSVVRWNQDDHRYRALPENALDAAGRIDCPVLLISGSENGMWLDSQKLCHEVLASRQPQLDVRYAEIPGYGHFDAFVGRGAALDVFGHILEFLGERV</sequence>
<proteinExistence type="inferred from homology"/>
<dbReference type="RefSeq" id="WP_098245836.1">
    <property type="nucleotide sequence ID" value="NZ_CP022685.1"/>
</dbReference>
<keyword evidence="6" id="KW-0472">Membrane</keyword>
<keyword evidence="5" id="KW-0560">Oxidoreductase</keyword>
<keyword evidence="4" id="KW-0274">FAD</keyword>
<dbReference type="PANTHER" id="PTHR47470">
    <property type="entry name" value="CHOLESTEROL OXIDASE"/>
    <property type="match status" value="1"/>
</dbReference>
<comment type="similarity">
    <text evidence="2">Belongs to the GMC oxidoreductase family.</text>
</comment>
<organism evidence="8 9">
    <name type="scientific">Streptomyces formicae</name>
    <dbReference type="NCBI Taxonomy" id="1616117"/>
    <lineage>
        <taxon>Bacteria</taxon>
        <taxon>Bacillati</taxon>
        <taxon>Actinomycetota</taxon>
        <taxon>Actinomycetes</taxon>
        <taxon>Kitasatosporales</taxon>
        <taxon>Streptomycetaceae</taxon>
        <taxon>Streptomyces</taxon>
    </lineage>
</organism>
<evidence type="ECO:0000256" key="5">
    <source>
        <dbReference type="ARBA" id="ARBA00023002"/>
    </source>
</evidence>
<evidence type="ECO:0000256" key="4">
    <source>
        <dbReference type="ARBA" id="ARBA00022827"/>
    </source>
</evidence>
<dbReference type="GO" id="GO:0016491">
    <property type="term" value="F:oxidoreductase activity"/>
    <property type="evidence" value="ECO:0007669"/>
    <property type="project" value="UniProtKB-KW"/>
</dbReference>
<feature type="transmembrane region" description="Helical" evidence="6">
    <location>
        <begin position="137"/>
        <end position="162"/>
    </location>
</feature>